<dbReference type="Proteomes" id="UP000179368">
    <property type="component" value="Unassembled WGS sequence"/>
</dbReference>
<keyword evidence="1" id="KW-1133">Transmembrane helix</keyword>
<dbReference type="AlphaFoldDB" id="A0A1F6BU48"/>
<protein>
    <submittedName>
        <fullName evidence="2">Uncharacterized protein</fullName>
    </submittedName>
</protein>
<proteinExistence type="predicted"/>
<name>A0A1F6BU48_9BACT</name>
<comment type="caution">
    <text evidence="2">The sequence shown here is derived from an EMBL/GenBank/DDBJ whole genome shotgun (WGS) entry which is preliminary data.</text>
</comment>
<dbReference type="EMBL" id="MFKG01000014">
    <property type="protein sequence ID" value="OGG40475.1"/>
    <property type="molecule type" value="Genomic_DNA"/>
</dbReference>
<accession>A0A1F6BU48</accession>
<reference evidence="2 3" key="1">
    <citation type="journal article" date="2016" name="Nat. Commun.">
        <title>Thousands of microbial genomes shed light on interconnected biogeochemical processes in an aquifer system.</title>
        <authorList>
            <person name="Anantharaman K."/>
            <person name="Brown C.T."/>
            <person name="Hug L.A."/>
            <person name="Sharon I."/>
            <person name="Castelle C.J."/>
            <person name="Probst A.J."/>
            <person name="Thomas B.C."/>
            <person name="Singh A."/>
            <person name="Wilkins M.J."/>
            <person name="Karaoz U."/>
            <person name="Brodie E.L."/>
            <person name="Williams K.H."/>
            <person name="Hubbard S.S."/>
            <person name="Banfield J.F."/>
        </authorList>
    </citation>
    <scope>NUCLEOTIDE SEQUENCE [LARGE SCALE GENOMIC DNA]</scope>
</reference>
<organism evidence="2 3">
    <name type="scientific">Candidatus Jorgensenbacteria bacterium GWA1_49_17</name>
    <dbReference type="NCBI Taxonomy" id="1798467"/>
    <lineage>
        <taxon>Bacteria</taxon>
        <taxon>Candidatus Joergenseniibacteriota</taxon>
    </lineage>
</organism>
<sequence>MRLPREWKNWQVFLVSVFLALVITPLVAPLYSDVFTYSRGGFFIDDELLDKLETYLYSFLFLYAFFLSFFTLDFVKHLHRQLLLIFLFYRLCSLC</sequence>
<evidence type="ECO:0000313" key="2">
    <source>
        <dbReference type="EMBL" id="OGG40475.1"/>
    </source>
</evidence>
<evidence type="ECO:0000313" key="3">
    <source>
        <dbReference type="Proteomes" id="UP000179368"/>
    </source>
</evidence>
<feature type="transmembrane region" description="Helical" evidence="1">
    <location>
        <begin position="55"/>
        <end position="75"/>
    </location>
</feature>
<feature type="transmembrane region" description="Helical" evidence="1">
    <location>
        <begin position="12"/>
        <end position="31"/>
    </location>
</feature>
<evidence type="ECO:0000256" key="1">
    <source>
        <dbReference type="SAM" id="Phobius"/>
    </source>
</evidence>
<gene>
    <name evidence="2" type="ORF">A2116_01060</name>
</gene>
<keyword evidence="1" id="KW-0472">Membrane</keyword>
<keyword evidence="1" id="KW-0812">Transmembrane</keyword>